<evidence type="ECO:0000256" key="1">
    <source>
        <dbReference type="ARBA" id="ARBA00004196"/>
    </source>
</evidence>
<dbReference type="InterPro" id="IPR050465">
    <property type="entry name" value="UPF0194_transport"/>
</dbReference>
<feature type="domain" description="YbhG-like alpha-helical hairpin" evidence="5">
    <location>
        <begin position="86"/>
        <end position="215"/>
    </location>
</feature>
<dbReference type="Gene3D" id="2.40.50.100">
    <property type="match status" value="1"/>
</dbReference>
<evidence type="ECO:0000313" key="7">
    <source>
        <dbReference type="EMBL" id="MDW8802865.1"/>
    </source>
</evidence>
<dbReference type="Gene3D" id="2.40.30.170">
    <property type="match status" value="1"/>
</dbReference>
<evidence type="ECO:0000256" key="2">
    <source>
        <dbReference type="ARBA" id="ARBA00023054"/>
    </source>
</evidence>
<dbReference type="Pfam" id="PF25954">
    <property type="entry name" value="Beta-barrel_RND_2"/>
    <property type="match status" value="1"/>
</dbReference>
<evidence type="ECO:0000256" key="4">
    <source>
        <dbReference type="SAM" id="SignalP"/>
    </source>
</evidence>
<dbReference type="Gene3D" id="1.10.287.470">
    <property type="entry name" value="Helix hairpin bin"/>
    <property type="match status" value="1"/>
</dbReference>
<reference evidence="7 8" key="1">
    <citation type="submission" date="2023-04" db="EMBL/GenBank/DDBJ databases">
        <title>Clostridium tannerae sp. nov., isolated from the fecal material of an alpaca.</title>
        <authorList>
            <person name="Miller S."/>
            <person name="Hendry M."/>
            <person name="King J."/>
            <person name="Sankaranarayanan K."/>
            <person name="Lawson P.A."/>
        </authorList>
    </citation>
    <scope>NUCLEOTIDE SEQUENCE [LARGE SCALE GENOMIC DNA]</scope>
    <source>
        <strain evidence="7 8">A1-XYC3</strain>
    </source>
</reference>
<comment type="caution">
    <text evidence="7">The sequence shown here is derived from an EMBL/GenBank/DDBJ whole genome shotgun (WGS) entry which is preliminary data.</text>
</comment>
<dbReference type="PANTHER" id="PTHR32347">
    <property type="entry name" value="EFFLUX SYSTEM COMPONENT YKNX-RELATED"/>
    <property type="match status" value="1"/>
</dbReference>
<evidence type="ECO:0000256" key="3">
    <source>
        <dbReference type="SAM" id="Coils"/>
    </source>
</evidence>
<dbReference type="SUPFAM" id="SSF111369">
    <property type="entry name" value="HlyD-like secretion proteins"/>
    <property type="match status" value="1"/>
</dbReference>
<dbReference type="Pfam" id="PF25881">
    <property type="entry name" value="HH_YBHG"/>
    <property type="match status" value="1"/>
</dbReference>
<sequence length="327" mass="34523">MKKTTLFCVIIAMLLTGCGSANGTSVKNNVQTTKSTQQNNSNQFIMGGKIAANTQADITSKISAKVSEITVDLGSKVNQGDVIIKLDTQDLQAQVEQAQAAVNTARASLANAQNSVRPEQVASAQATLDSAAENYTVTKKNYDRIKALVDTGAAAQQQLDTAQQQLAAAEAQQKNAQEQLNMLNNGPTRSSIEVYQAQVSQAEAALKVAQTALNNGTIVSPISGTVSAKNINVGELAGAGAKLLSIVNSEALCVNAYAPLEIINDLKEGQDVVIKVSELPDKEFTGKITVINSKLNDQSRNILVKVSIEDPKALLKPGMFAQIGLKK</sequence>
<dbReference type="PANTHER" id="PTHR32347:SF23">
    <property type="entry name" value="BLL5650 PROTEIN"/>
    <property type="match status" value="1"/>
</dbReference>
<dbReference type="RefSeq" id="WP_318799098.1">
    <property type="nucleotide sequence ID" value="NZ_JARUJP010000030.1"/>
</dbReference>
<feature type="signal peptide" evidence="4">
    <location>
        <begin position="1"/>
        <end position="23"/>
    </location>
</feature>
<keyword evidence="4" id="KW-0732">Signal</keyword>
<dbReference type="InterPro" id="IPR058792">
    <property type="entry name" value="Beta-barrel_RND_2"/>
</dbReference>
<gene>
    <name evidence="7" type="ORF">P8V03_17100</name>
</gene>
<dbReference type="PROSITE" id="PS51257">
    <property type="entry name" value="PROKAR_LIPOPROTEIN"/>
    <property type="match status" value="1"/>
</dbReference>
<evidence type="ECO:0000313" key="8">
    <source>
        <dbReference type="Proteomes" id="UP001281656"/>
    </source>
</evidence>
<accession>A0ABU4JXJ8</accession>
<organism evidence="7 8">
    <name type="scientific">Clostridium tanneri</name>
    <dbReference type="NCBI Taxonomy" id="3037988"/>
    <lineage>
        <taxon>Bacteria</taxon>
        <taxon>Bacillati</taxon>
        <taxon>Bacillota</taxon>
        <taxon>Clostridia</taxon>
        <taxon>Eubacteriales</taxon>
        <taxon>Clostridiaceae</taxon>
        <taxon>Clostridium</taxon>
    </lineage>
</organism>
<evidence type="ECO:0000259" key="6">
    <source>
        <dbReference type="Pfam" id="PF25954"/>
    </source>
</evidence>
<dbReference type="Proteomes" id="UP001281656">
    <property type="component" value="Unassembled WGS sequence"/>
</dbReference>
<evidence type="ECO:0000259" key="5">
    <source>
        <dbReference type="Pfam" id="PF25881"/>
    </source>
</evidence>
<dbReference type="EMBL" id="JARUJP010000030">
    <property type="protein sequence ID" value="MDW8802865.1"/>
    <property type="molecule type" value="Genomic_DNA"/>
</dbReference>
<keyword evidence="2 3" id="KW-0175">Coiled coil</keyword>
<comment type="subcellular location">
    <subcellularLocation>
        <location evidence="1">Cell envelope</location>
    </subcellularLocation>
</comment>
<keyword evidence="8" id="KW-1185">Reference proteome</keyword>
<feature type="coiled-coil region" evidence="3">
    <location>
        <begin position="145"/>
        <end position="212"/>
    </location>
</feature>
<dbReference type="InterPro" id="IPR059052">
    <property type="entry name" value="HH_YbhG-like"/>
</dbReference>
<name>A0ABU4JXJ8_9CLOT</name>
<protein>
    <submittedName>
        <fullName evidence="7">Efflux RND transporter periplasmic adaptor subunit</fullName>
    </submittedName>
</protein>
<dbReference type="SUPFAM" id="SSF56954">
    <property type="entry name" value="Outer membrane efflux proteins (OEP)"/>
    <property type="match status" value="1"/>
</dbReference>
<feature type="domain" description="CusB-like beta-barrel" evidence="6">
    <location>
        <begin position="254"/>
        <end position="326"/>
    </location>
</feature>
<feature type="chain" id="PRO_5046629614" evidence="4">
    <location>
        <begin position="24"/>
        <end position="327"/>
    </location>
</feature>
<feature type="coiled-coil region" evidence="3">
    <location>
        <begin position="88"/>
        <end position="115"/>
    </location>
</feature>
<proteinExistence type="predicted"/>